<dbReference type="AlphaFoldDB" id="A0A1W2H3Y1"/>
<dbReference type="OrthoDB" id="9794638at2"/>
<organism evidence="6 7">
    <name type="scientific">Aquiflexum balticum DSM 16537</name>
    <dbReference type="NCBI Taxonomy" id="758820"/>
    <lineage>
        <taxon>Bacteria</taxon>
        <taxon>Pseudomonadati</taxon>
        <taxon>Bacteroidota</taxon>
        <taxon>Cytophagia</taxon>
        <taxon>Cytophagales</taxon>
        <taxon>Cyclobacteriaceae</taxon>
        <taxon>Aquiflexum</taxon>
    </lineage>
</organism>
<comment type="similarity">
    <text evidence="4">Belongs to the flavoredoxin family.</text>
</comment>
<evidence type="ECO:0000256" key="3">
    <source>
        <dbReference type="ARBA" id="ARBA00022643"/>
    </source>
</evidence>
<dbReference type="SMART" id="SM00903">
    <property type="entry name" value="Flavin_Reduct"/>
    <property type="match status" value="1"/>
</dbReference>
<dbReference type="Pfam" id="PF01613">
    <property type="entry name" value="Flavin_Reduct"/>
    <property type="match status" value="1"/>
</dbReference>
<evidence type="ECO:0000256" key="2">
    <source>
        <dbReference type="ARBA" id="ARBA00022630"/>
    </source>
</evidence>
<evidence type="ECO:0000313" key="7">
    <source>
        <dbReference type="Proteomes" id="UP000192333"/>
    </source>
</evidence>
<reference evidence="7" key="1">
    <citation type="submission" date="2017-04" db="EMBL/GenBank/DDBJ databases">
        <authorList>
            <person name="Varghese N."/>
            <person name="Submissions S."/>
        </authorList>
    </citation>
    <scope>NUCLEOTIDE SEQUENCE [LARGE SCALE GENOMIC DNA]</scope>
    <source>
        <strain evidence="7">DSM 16537</strain>
    </source>
</reference>
<dbReference type="Proteomes" id="UP000192333">
    <property type="component" value="Chromosome I"/>
</dbReference>
<keyword evidence="2" id="KW-0285">Flavoprotein</keyword>
<evidence type="ECO:0000313" key="6">
    <source>
        <dbReference type="EMBL" id="SMD43630.1"/>
    </source>
</evidence>
<dbReference type="GO" id="GO:0010181">
    <property type="term" value="F:FMN binding"/>
    <property type="evidence" value="ECO:0007669"/>
    <property type="project" value="InterPro"/>
</dbReference>
<dbReference type="GO" id="GO:0016646">
    <property type="term" value="F:oxidoreductase activity, acting on the CH-NH group of donors, NAD or NADP as acceptor"/>
    <property type="evidence" value="ECO:0007669"/>
    <property type="project" value="UniProtKB-ARBA"/>
</dbReference>
<dbReference type="SUPFAM" id="SSF50475">
    <property type="entry name" value="FMN-binding split barrel"/>
    <property type="match status" value="1"/>
</dbReference>
<accession>A0A1W2H3Y1</accession>
<dbReference type="InterPro" id="IPR012349">
    <property type="entry name" value="Split_barrel_FMN-bd"/>
</dbReference>
<evidence type="ECO:0000256" key="1">
    <source>
        <dbReference type="ARBA" id="ARBA00001917"/>
    </source>
</evidence>
<sequence>MLTINPGNISTSEFHSYLLGAVAPRPIAFASTMDKNGNINLSPFSFFNVFGSNPPVLVFSPSRRVRDNTTKHSFDNVKEVPEVVINIVNFAIVEQMSLASTEYDRGINEFEKSGLTQVPSEMIKPPRVKEAPVAFECKVLNIIPVGEGGGAANLVICEVILMHIHQAILDENNKIDPQKLDAVARMGGDWYCRASGTSLFEIPKPIRNKGIGVDNIPSEIRNSSVLTGNNLGRLANIEILPTKEEVAEYSNQPEIQEMKLRFKNDQESLIFHIHQFAKESLESGDIEKAWKILLQA</sequence>
<dbReference type="RefSeq" id="WP_084120509.1">
    <property type="nucleotide sequence ID" value="NZ_LT838813.1"/>
</dbReference>
<name>A0A1W2H3Y1_9BACT</name>
<gene>
    <name evidence="6" type="ORF">SAMN00777080_2235</name>
</gene>
<dbReference type="Gene3D" id="2.30.110.10">
    <property type="entry name" value="Electron Transport, Fmn-binding Protein, Chain A"/>
    <property type="match status" value="1"/>
</dbReference>
<keyword evidence="3" id="KW-0288">FMN</keyword>
<proteinExistence type="inferred from homology"/>
<protein>
    <submittedName>
        <fullName evidence="6">NADH-FMN oxidoreductase RutF, flavin reductase (DIM6/NTAB) family</fullName>
    </submittedName>
</protein>
<evidence type="ECO:0000259" key="5">
    <source>
        <dbReference type="SMART" id="SM00903"/>
    </source>
</evidence>
<keyword evidence="7" id="KW-1185">Reference proteome</keyword>
<dbReference type="PANTHER" id="PTHR33798">
    <property type="entry name" value="FLAVOPROTEIN OXYGENASE"/>
    <property type="match status" value="1"/>
</dbReference>
<dbReference type="PANTHER" id="PTHR33798:SF5">
    <property type="entry name" value="FLAVIN REDUCTASE LIKE DOMAIN-CONTAINING PROTEIN"/>
    <property type="match status" value="1"/>
</dbReference>
<comment type="cofactor">
    <cofactor evidence="1">
        <name>FMN</name>
        <dbReference type="ChEBI" id="CHEBI:58210"/>
    </cofactor>
</comment>
<dbReference type="EMBL" id="LT838813">
    <property type="protein sequence ID" value="SMD43630.1"/>
    <property type="molecule type" value="Genomic_DNA"/>
</dbReference>
<dbReference type="STRING" id="758820.SAMN00777080_2235"/>
<evidence type="ECO:0000256" key="4">
    <source>
        <dbReference type="ARBA" id="ARBA00038054"/>
    </source>
</evidence>
<feature type="domain" description="Flavin reductase like" evidence="5">
    <location>
        <begin position="20"/>
        <end position="178"/>
    </location>
</feature>
<dbReference type="InterPro" id="IPR002563">
    <property type="entry name" value="Flavin_Rdtase-like_dom"/>
</dbReference>